<dbReference type="Proteomes" id="UP000070366">
    <property type="component" value="Unassembled WGS sequence"/>
</dbReference>
<dbReference type="GO" id="GO:0016874">
    <property type="term" value="F:ligase activity"/>
    <property type="evidence" value="ECO:0007669"/>
    <property type="project" value="UniProtKB-KW"/>
</dbReference>
<name>A0A136Q243_9FIRM</name>
<evidence type="ECO:0000259" key="5">
    <source>
        <dbReference type="PROSITE" id="PS50975"/>
    </source>
</evidence>
<feature type="domain" description="ATP-grasp" evidence="5">
    <location>
        <begin position="107"/>
        <end position="300"/>
    </location>
</feature>
<dbReference type="InterPro" id="IPR013815">
    <property type="entry name" value="ATP_grasp_subdomain_1"/>
</dbReference>
<dbReference type="InterPro" id="IPR011761">
    <property type="entry name" value="ATP-grasp"/>
</dbReference>
<dbReference type="PROSITE" id="PS50975">
    <property type="entry name" value="ATP_GRASP"/>
    <property type="match status" value="1"/>
</dbReference>
<comment type="caution">
    <text evidence="6">The sequence shown here is derived from an EMBL/GenBank/DDBJ whole genome shotgun (WGS) entry which is preliminary data.</text>
</comment>
<dbReference type="PANTHER" id="PTHR43585:SF2">
    <property type="entry name" value="ATP-GRASP ENZYME FSQD"/>
    <property type="match status" value="1"/>
</dbReference>
<keyword evidence="7" id="KW-1185">Reference proteome</keyword>
<accession>A0A136Q243</accession>
<evidence type="ECO:0000256" key="1">
    <source>
        <dbReference type="ARBA" id="ARBA00022598"/>
    </source>
</evidence>
<dbReference type="RefSeq" id="WP_066518119.1">
    <property type="nucleotide sequence ID" value="NZ_CABMOF010000001.1"/>
</dbReference>
<dbReference type="SUPFAM" id="SSF56059">
    <property type="entry name" value="Glutathione synthetase ATP-binding domain-like"/>
    <property type="match status" value="1"/>
</dbReference>
<dbReference type="STRING" id="626937.HMPREF3293_01973"/>
<dbReference type="OrthoDB" id="9803907at2"/>
<dbReference type="InterPro" id="IPR052032">
    <property type="entry name" value="ATP-dep_AA_Ligase"/>
</dbReference>
<dbReference type="EMBL" id="LSZW01000063">
    <property type="protein sequence ID" value="KXK64735.1"/>
    <property type="molecule type" value="Genomic_DNA"/>
</dbReference>
<dbReference type="PANTHER" id="PTHR43585">
    <property type="entry name" value="FUMIPYRROLE BIOSYNTHESIS PROTEIN C"/>
    <property type="match status" value="1"/>
</dbReference>
<reference evidence="6 7" key="1">
    <citation type="submission" date="2016-02" db="EMBL/GenBank/DDBJ databases">
        <authorList>
            <person name="Wen L."/>
            <person name="He K."/>
            <person name="Yang H."/>
        </authorList>
    </citation>
    <scope>NUCLEOTIDE SEQUENCE [LARGE SCALE GENOMIC DNA]</scope>
    <source>
        <strain evidence="6 7">DSM 22607</strain>
    </source>
</reference>
<dbReference type="Gene3D" id="3.30.1490.20">
    <property type="entry name" value="ATP-grasp fold, A domain"/>
    <property type="match status" value="1"/>
</dbReference>
<dbReference type="Pfam" id="PF13535">
    <property type="entry name" value="ATP-grasp_4"/>
    <property type="match status" value="1"/>
</dbReference>
<keyword evidence="3 4" id="KW-0067">ATP-binding</keyword>
<dbReference type="SUPFAM" id="SSF52440">
    <property type="entry name" value="PreATP-grasp domain"/>
    <property type="match status" value="1"/>
</dbReference>
<keyword evidence="2 4" id="KW-0547">Nucleotide-binding</keyword>
<dbReference type="PATRIC" id="fig|626937.4.peg.1950"/>
<dbReference type="GO" id="GO:0046872">
    <property type="term" value="F:metal ion binding"/>
    <property type="evidence" value="ECO:0007669"/>
    <property type="project" value="InterPro"/>
</dbReference>
<dbReference type="KEGG" id="cmiu:B1H56_05370"/>
<keyword evidence="1" id="KW-0436">Ligase</keyword>
<organism evidence="6 7">
    <name type="scientific">Christensenella minuta</name>
    <dbReference type="NCBI Taxonomy" id="626937"/>
    <lineage>
        <taxon>Bacteria</taxon>
        <taxon>Bacillati</taxon>
        <taxon>Bacillota</taxon>
        <taxon>Clostridia</taxon>
        <taxon>Christensenellales</taxon>
        <taxon>Christensenellaceae</taxon>
        <taxon>Christensenella</taxon>
    </lineage>
</organism>
<sequence>MKKIAVIGAGEFQNPLILRAKEMGYETHVFAWKNGDIGERTADFFYPISIVDKEAVLETCRQIGPEAVVTIASDLATHTVNYVARALGLPCNDERCTECSTNKYRMRKALKEAGLETPEFVLLETPESALGLENLAFPFIIKPTDRSGSRGIAKVHTQSEAEEAARAAIGYSFEKKAIAEDLITGPEYSCECISQEGEHHLLAFTQKETTGAPHFIETGHTVPADILPEWQEDIRKTVFQALDALCITTGASHTEFRLSGNGVPHIIEIGARMGGDCIGSHLVPLSAGYDFLGMVIDAAAGRPIRLAAEPHYEAAAIRFLFSPEDVELLKAVKERRPGCIIEESPLKRENLSRAEDSSTRAGFYIMAGSKKEIEQIMRFTGKEG</sequence>
<evidence type="ECO:0000256" key="4">
    <source>
        <dbReference type="PROSITE-ProRule" id="PRU00409"/>
    </source>
</evidence>
<dbReference type="AlphaFoldDB" id="A0A136Q243"/>
<protein>
    <submittedName>
        <fullName evidence="6">ATP-grasp domain protein</fullName>
    </submittedName>
</protein>
<dbReference type="Gene3D" id="3.40.50.20">
    <property type="match status" value="1"/>
</dbReference>
<gene>
    <name evidence="6" type="ORF">HMPREF3293_01973</name>
</gene>
<proteinExistence type="predicted"/>
<dbReference type="Gene3D" id="3.30.470.20">
    <property type="entry name" value="ATP-grasp fold, B domain"/>
    <property type="match status" value="1"/>
</dbReference>
<dbReference type="InterPro" id="IPR016185">
    <property type="entry name" value="PreATP-grasp_dom_sf"/>
</dbReference>
<evidence type="ECO:0000313" key="7">
    <source>
        <dbReference type="Proteomes" id="UP000070366"/>
    </source>
</evidence>
<evidence type="ECO:0000313" key="6">
    <source>
        <dbReference type="EMBL" id="KXK64735.1"/>
    </source>
</evidence>
<dbReference type="GO" id="GO:0005524">
    <property type="term" value="F:ATP binding"/>
    <property type="evidence" value="ECO:0007669"/>
    <property type="project" value="UniProtKB-UniRule"/>
</dbReference>
<evidence type="ECO:0000256" key="3">
    <source>
        <dbReference type="ARBA" id="ARBA00022840"/>
    </source>
</evidence>
<evidence type="ECO:0000256" key="2">
    <source>
        <dbReference type="ARBA" id="ARBA00022741"/>
    </source>
</evidence>